<dbReference type="InterPro" id="IPR000182">
    <property type="entry name" value="GNAT_dom"/>
</dbReference>
<evidence type="ECO:0000313" key="2">
    <source>
        <dbReference type="EMBL" id="HJG88008.1"/>
    </source>
</evidence>
<name>A0A921MNT9_9BACT</name>
<protein>
    <submittedName>
        <fullName evidence="2">GNAT family N-acetyltransferase</fullName>
    </submittedName>
</protein>
<feature type="domain" description="N-acetyltransferase" evidence="1">
    <location>
        <begin position="49"/>
        <end position="110"/>
    </location>
</feature>
<gene>
    <name evidence="2" type="ORF">K8U91_00835</name>
</gene>
<reference evidence="2" key="1">
    <citation type="journal article" date="2021" name="PeerJ">
        <title>Extensive microbial diversity within the chicken gut microbiome revealed by metagenomics and culture.</title>
        <authorList>
            <person name="Gilroy R."/>
            <person name="Ravi A."/>
            <person name="Getino M."/>
            <person name="Pursley I."/>
            <person name="Horton D.L."/>
            <person name="Alikhan N.F."/>
            <person name="Baker D."/>
            <person name="Gharbi K."/>
            <person name="Hall N."/>
            <person name="Watson M."/>
            <person name="Adriaenssens E.M."/>
            <person name="Foster-Nyarko E."/>
            <person name="Jarju S."/>
            <person name="Secka A."/>
            <person name="Antonio M."/>
            <person name="Oren A."/>
            <person name="Chaudhuri R.R."/>
            <person name="La Ragione R."/>
            <person name="Hildebrand F."/>
            <person name="Pallen M.J."/>
        </authorList>
    </citation>
    <scope>NUCLEOTIDE SEQUENCE</scope>
    <source>
        <strain evidence="2">CHK121-7720</strain>
    </source>
</reference>
<comment type="caution">
    <text evidence="2">The sequence shown here is derived from an EMBL/GenBank/DDBJ whole genome shotgun (WGS) entry which is preliminary data.</text>
</comment>
<dbReference type="Gene3D" id="3.40.630.30">
    <property type="match status" value="1"/>
</dbReference>
<dbReference type="GeneID" id="90529606"/>
<dbReference type="SUPFAM" id="SSF55729">
    <property type="entry name" value="Acyl-CoA N-acyltransferases (Nat)"/>
    <property type="match status" value="1"/>
</dbReference>
<evidence type="ECO:0000313" key="3">
    <source>
        <dbReference type="Proteomes" id="UP000757103"/>
    </source>
</evidence>
<evidence type="ECO:0000259" key="1">
    <source>
        <dbReference type="Pfam" id="PF00583"/>
    </source>
</evidence>
<accession>A0A921MNT9</accession>
<sequence>MEEIKVIVADESHIKYVDTILDTIEKAAKIRGTGIAKRSPEYVKQKMLERKAIIALDGDRFAGFCYIESWSNKQFVANSGLIVVDTYRGHGLAKRIKRKAFELSRERFPEAKIFGLTTGEAVMKINNELGYRPVAFASLTDDPAFWKGCESCVNFDILQRNNRRMCLCTGMLYDPHEHENNDNQPQK</sequence>
<proteinExistence type="predicted"/>
<dbReference type="RefSeq" id="WP_025278944.1">
    <property type="nucleotide sequence ID" value="NZ_CAKMIC010000006.1"/>
</dbReference>
<dbReference type="AlphaFoldDB" id="A0A921MNT9"/>
<reference evidence="2" key="2">
    <citation type="submission" date="2021-09" db="EMBL/GenBank/DDBJ databases">
        <authorList>
            <person name="Gilroy R."/>
        </authorList>
    </citation>
    <scope>NUCLEOTIDE SEQUENCE</scope>
    <source>
        <strain evidence="2">CHK121-7720</strain>
    </source>
</reference>
<organism evidence="2 3">
    <name type="scientific">Barnesiella viscericola</name>
    <dbReference type="NCBI Taxonomy" id="397865"/>
    <lineage>
        <taxon>Bacteria</taxon>
        <taxon>Pseudomonadati</taxon>
        <taxon>Bacteroidota</taxon>
        <taxon>Bacteroidia</taxon>
        <taxon>Bacteroidales</taxon>
        <taxon>Barnesiellaceae</taxon>
        <taxon>Barnesiella</taxon>
    </lineage>
</organism>
<dbReference type="InterPro" id="IPR016181">
    <property type="entry name" value="Acyl_CoA_acyltransferase"/>
</dbReference>
<dbReference type="CDD" id="cd04301">
    <property type="entry name" value="NAT_SF"/>
    <property type="match status" value="1"/>
</dbReference>
<dbReference type="EMBL" id="DYUD01000006">
    <property type="protein sequence ID" value="HJG88008.1"/>
    <property type="molecule type" value="Genomic_DNA"/>
</dbReference>
<dbReference type="Pfam" id="PF00583">
    <property type="entry name" value="Acetyltransf_1"/>
    <property type="match status" value="1"/>
</dbReference>
<dbReference type="Proteomes" id="UP000757103">
    <property type="component" value="Unassembled WGS sequence"/>
</dbReference>
<dbReference type="GO" id="GO:0016747">
    <property type="term" value="F:acyltransferase activity, transferring groups other than amino-acyl groups"/>
    <property type="evidence" value="ECO:0007669"/>
    <property type="project" value="InterPro"/>
</dbReference>